<dbReference type="VEuPathDB" id="FungiDB:PV06_04136"/>
<keyword evidence="4" id="KW-0804">Transcription</keyword>
<proteinExistence type="predicted"/>
<dbReference type="OrthoDB" id="3990906at2759"/>
<feature type="region of interest" description="Disordered" evidence="6">
    <location>
        <begin position="92"/>
        <end position="115"/>
    </location>
</feature>
<organism evidence="8 9">
    <name type="scientific">Exophiala oligosperma</name>
    <dbReference type="NCBI Taxonomy" id="215243"/>
    <lineage>
        <taxon>Eukaryota</taxon>
        <taxon>Fungi</taxon>
        <taxon>Dikarya</taxon>
        <taxon>Ascomycota</taxon>
        <taxon>Pezizomycotina</taxon>
        <taxon>Eurotiomycetes</taxon>
        <taxon>Chaetothyriomycetidae</taxon>
        <taxon>Chaetothyriales</taxon>
        <taxon>Herpotrichiellaceae</taxon>
        <taxon>Exophiala</taxon>
    </lineage>
</organism>
<evidence type="ECO:0000256" key="2">
    <source>
        <dbReference type="ARBA" id="ARBA00023015"/>
    </source>
</evidence>
<dbReference type="PROSITE" id="PS50048">
    <property type="entry name" value="ZN2_CY6_FUNGAL_2"/>
    <property type="match status" value="1"/>
</dbReference>
<dbReference type="AlphaFoldDB" id="A0A0D2DTC6"/>
<dbReference type="GO" id="GO:0008270">
    <property type="term" value="F:zinc ion binding"/>
    <property type="evidence" value="ECO:0007669"/>
    <property type="project" value="InterPro"/>
</dbReference>
<dbReference type="InterPro" id="IPR036864">
    <property type="entry name" value="Zn2-C6_fun-type_DNA-bd_sf"/>
</dbReference>
<dbReference type="HOGENOM" id="CLU_016058_0_0_1"/>
<evidence type="ECO:0000259" key="7">
    <source>
        <dbReference type="PROSITE" id="PS50048"/>
    </source>
</evidence>
<dbReference type="GO" id="GO:0006351">
    <property type="term" value="P:DNA-templated transcription"/>
    <property type="evidence" value="ECO:0007669"/>
    <property type="project" value="InterPro"/>
</dbReference>
<evidence type="ECO:0000313" key="8">
    <source>
        <dbReference type="EMBL" id="KIW45780.1"/>
    </source>
</evidence>
<dbReference type="EMBL" id="KN847334">
    <property type="protein sequence ID" value="KIW45780.1"/>
    <property type="molecule type" value="Genomic_DNA"/>
</dbReference>
<keyword evidence="5" id="KW-0539">Nucleus</keyword>
<evidence type="ECO:0000313" key="9">
    <source>
        <dbReference type="Proteomes" id="UP000053342"/>
    </source>
</evidence>
<evidence type="ECO:0000256" key="3">
    <source>
        <dbReference type="ARBA" id="ARBA00023125"/>
    </source>
</evidence>
<dbReference type="SUPFAM" id="SSF57701">
    <property type="entry name" value="Zn2/Cys6 DNA-binding domain"/>
    <property type="match status" value="1"/>
</dbReference>
<dbReference type="SMART" id="SM00066">
    <property type="entry name" value="GAL4"/>
    <property type="match status" value="1"/>
</dbReference>
<dbReference type="Gene3D" id="4.10.240.10">
    <property type="entry name" value="Zn(2)-C6 fungal-type DNA-binding domain"/>
    <property type="match status" value="1"/>
</dbReference>
<evidence type="ECO:0000256" key="6">
    <source>
        <dbReference type="SAM" id="MobiDB-lite"/>
    </source>
</evidence>
<evidence type="ECO:0000256" key="1">
    <source>
        <dbReference type="ARBA" id="ARBA00022723"/>
    </source>
</evidence>
<dbReference type="InterPro" id="IPR050987">
    <property type="entry name" value="AtrR-like"/>
</dbReference>
<keyword evidence="2" id="KW-0805">Transcription regulation</keyword>
<dbReference type="RefSeq" id="XP_016265996.1">
    <property type="nucleotide sequence ID" value="XM_016404991.1"/>
</dbReference>
<dbReference type="Pfam" id="PF00172">
    <property type="entry name" value="Zn_clus"/>
    <property type="match status" value="1"/>
</dbReference>
<name>A0A0D2DTC6_9EURO</name>
<dbReference type="Pfam" id="PF04082">
    <property type="entry name" value="Fungal_trans"/>
    <property type="match status" value="1"/>
</dbReference>
<dbReference type="GO" id="GO:0003677">
    <property type="term" value="F:DNA binding"/>
    <property type="evidence" value="ECO:0007669"/>
    <property type="project" value="UniProtKB-KW"/>
</dbReference>
<dbReference type="CDD" id="cd12148">
    <property type="entry name" value="fungal_TF_MHR"/>
    <property type="match status" value="1"/>
</dbReference>
<protein>
    <recommendedName>
        <fullName evidence="7">Zn(2)-C6 fungal-type domain-containing protein</fullName>
    </recommendedName>
</protein>
<gene>
    <name evidence="8" type="ORF">PV06_04136</name>
</gene>
<dbReference type="Proteomes" id="UP000053342">
    <property type="component" value="Unassembled WGS sequence"/>
</dbReference>
<dbReference type="PANTHER" id="PTHR46910">
    <property type="entry name" value="TRANSCRIPTION FACTOR PDR1"/>
    <property type="match status" value="1"/>
</dbReference>
<dbReference type="CDD" id="cd00067">
    <property type="entry name" value="GAL4"/>
    <property type="match status" value="1"/>
</dbReference>
<dbReference type="GeneID" id="27356210"/>
<feature type="region of interest" description="Disordered" evidence="6">
    <location>
        <begin position="185"/>
        <end position="204"/>
    </location>
</feature>
<keyword evidence="9" id="KW-1185">Reference proteome</keyword>
<feature type="compositionally biased region" description="Basic and acidic residues" evidence="6">
    <location>
        <begin position="188"/>
        <end position="204"/>
    </location>
</feature>
<dbReference type="InterPro" id="IPR001138">
    <property type="entry name" value="Zn2Cys6_DnaBD"/>
</dbReference>
<evidence type="ECO:0000256" key="4">
    <source>
        <dbReference type="ARBA" id="ARBA00023163"/>
    </source>
</evidence>
<dbReference type="InterPro" id="IPR007219">
    <property type="entry name" value="XnlR_reg_dom"/>
</dbReference>
<dbReference type="STRING" id="215243.A0A0D2DTC6"/>
<keyword evidence="1" id="KW-0479">Metal-binding</keyword>
<dbReference type="SMART" id="SM00906">
    <property type="entry name" value="Fungal_trans"/>
    <property type="match status" value="1"/>
</dbReference>
<dbReference type="PANTHER" id="PTHR46910:SF25">
    <property type="entry name" value="ABC-TRANSPORTER-REGULATING TRANSCRIPTION FACTOR"/>
    <property type="match status" value="1"/>
</dbReference>
<dbReference type="PROSITE" id="PS00463">
    <property type="entry name" value="ZN2_CY6_FUNGAL_1"/>
    <property type="match status" value="1"/>
</dbReference>
<sequence length="768" mass="85824">MVVDGSIPKCLRACEYCRTKKIKCDGKQPCKNCELHGERCFVAPTSRKGVREKHRLLQERLSKAEAMLAAAGIDLNAQNTGMNLVQKADNASTIPTSAHPPNFPAGSRFEGSAPRAEPLPGRVDDNLEQVPRGTGIIELASNIRSADSRYLTQSVETSETNQTLVSSQFEYQNSVPAYISATQASLPSEDHMSHDEDETDRAPKMEISQSTETGALEYHGEASYLSICSQAGANWASSSLGLSDFTSSAMSLRSFVSGRLKLQTELSSTRAPEPDAPTAWKYAKGFFEECLEIPCVPVQREIFNSYLRAFFKNHQRQSENPAWYALRHVIYAFGARIVHYSKPSENAWIEAQRISWRYFENALSVHTQLIYCCSQLQAVESLLLMALFAEGIGNPKLEYMLISNATRLAQSKGLHLDISEPDRPQGKEQEYRSVLFWSIYCYEKHNSSCSDRASAIDDDNISCPYPSRPLHGSKTNLEIFLQIIELARIKSAVSKQLLSVSARRQSQATRLELKKTLETRLQKWRSQLPAKLRFEPVCTSDQSAPEVRKELTLYYHLAYHALLITINDAMGNPWDKETSKGCPERCQVALAPPDNIKHRVAEASREIIRSLRHVPIDSAAPTWLTVLYPILGMIHLFIHIVTYPSLPSVASDIQLIDMAASYFGHLDYSTGSSFALGFIRDLVHWARVRTTSASADKSNIAKPVTRPVSPITNALNFLPAGMDEFFSNQSWISDTSNAPPADWENLISSLPQVSAMPWNDDCNIIFER</sequence>
<accession>A0A0D2DTC6</accession>
<dbReference type="GO" id="GO:0000981">
    <property type="term" value="F:DNA-binding transcription factor activity, RNA polymerase II-specific"/>
    <property type="evidence" value="ECO:0007669"/>
    <property type="project" value="InterPro"/>
</dbReference>
<reference evidence="8 9" key="1">
    <citation type="submission" date="2015-01" db="EMBL/GenBank/DDBJ databases">
        <title>The Genome Sequence of Exophiala oligosperma CBS72588.</title>
        <authorList>
            <consortium name="The Broad Institute Genomics Platform"/>
            <person name="Cuomo C."/>
            <person name="de Hoog S."/>
            <person name="Gorbushina A."/>
            <person name="Stielow B."/>
            <person name="Teixiera M."/>
            <person name="Abouelleil A."/>
            <person name="Chapman S.B."/>
            <person name="Priest M."/>
            <person name="Young S.K."/>
            <person name="Wortman J."/>
            <person name="Nusbaum C."/>
            <person name="Birren B."/>
        </authorList>
    </citation>
    <scope>NUCLEOTIDE SEQUENCE [LARGE SCALE GENOMIC DNA]</scope>
    <source>
        <strain evidence="8 9">CBS 72588</strain>
    </source>
</reference>
<keyword evidence="3" id="KW-0238">DNA-binding</keyword>
<evidence type="ECO:0000256" key="5">
    <source>
        <dbReference type="ARBA" id="ARBA00023242"/>
    </source>
</evidence>
<feature type="domain" description="Zn(2)-C6 fungal-type" evidence="7">
    <location>
        <begin position="13"/>
        <end position="40"/>
    </location>
</feature>